<reference evidence="1" key="1">
    <citation type="submission" date="2021-01" db="EMBL/GenBank/DDBJ databases">
        <title>Whole genome shotgun sequence of Sphaerimonospora thailandensis NBRC 107569.</title>
        <authorList>
            <person name="Komaki H."/>
            <person name="Tamura T."/>
        </authorList>
    </citation>
    <scope>NUCLEOTIDE SEQUENCE</scope>
    <source>
        <strain evidence="1">NBRC 107569</strain>
    </source>
</reference>
<name>A0A8J3R6B8_9ACTN</name>
<comment type="caution">
    <text evidence="1">The sequence shown here is derived from an EMBL/GenBank/DDBJ whole genome shotgun (WGS) entry which is preliminary data.</text>
</comment>
<accession>A0A8J3R6B8</accession>
<gene>
    <name evidence="1" type="ORF">Mth01_15160</name>
</gene>
<dbReference type="EMBL" id="BOOG01000013">
    <property type="protein sequence ID" value="GIH69263.1"/>
    <property type="molecule type" value="Genomic_DNA"/>
</dbReference>
<dbReference type="AlphaFoldDB" id="A0A8J3R6B8"/>
<evidence type="ECO:0000313" key="1">
    <source>
        <dbReference type="EMBL" id="GIH69263.1"/>
    </source>
</evidence>
<evidence type="ECO:0008006" key="3">
    <source>
        <dbReference type="Google" id="ProtNLM"/>
    </source>
</evidence>
<evidence type="ECO:0000313" key="2">
    <source>
        <dbReference type="Proteomes" id="UP000610966"/>
    </source>
</evidence>
<proteinExistence type="predicted"/>
<sequence length="160" mass="17452">MDVVTTAYEDVPFSELLHHPGATTRRLDAVRALRLRRRDAGDLALMRVDQMERDATVVDFTTRLLAGLVRTGNIAALRQALPEALPWSTFLPAEDIDAFLAELVDTARGAVALDNLTPIALLLTQWRHSAEIYADPALSAILTREPDGDLGPVAVPEASE</sequence>
<keyword evidence="2" id="KW-1185">Reference proteome</keyword>
<dbReference type="Proteomes" id="UP000610966">
    <property type="component" value="Unassembled WGS sequence"/>
</dbReference>
<protein>
    <recommendedName>
        <fullName evidence="3">Prevent-host-death family protein</fullName>
    </recommendedName>
</protein>
<organism evidence="1 2">
    <name type="scientific">Sphaerimonospora thailandensis</name>
    <dbReference type="NCBI Taxonomy" id="795644"/>
    <lineage>
        <taxon>Bacteria</taxon>
        <taxon>Bacillati</taxon>
        <taxon>Actinomycetota</taxon>
        <taxon>Actinomycetes</taxon>
        <taxon>Streptosporangiales</taxon>
        <taxon>Streptosporangiaceae</taxon>
        <taxon>Sphaerimonospora</taxon>
    </lineage>
</organism>